<feature type="transmembrane region" description="Helical" evidence="7">
    <location>
        <begin position="307"/>
        <end position="328"/>
    </location>
</feature>
<gene>
    <name evidence="10" type="ORF">ACFOE0_06580</name>
</gene>
<evidence type="ECO:0000256" key="7">
    <source>
        <dbReference type="SAM" id="Phobius"/>
    </source>
</evidence>
<dbReference type="NCBIfam" id="TIGR00254">
    <property type="entry name" value="GGDEF"/>
    <property type="match status" value="1"/>
</dbReference>
<organism evidence="10 11">
    <name type="scientific">Shewanella submarina</name>
    <dbReference type="NCBI Taxonomy" id="2016376"/>
    <lineage>
        <taxon>Bacteria</taxon>
        <taxon>Pseudomonadati</taxon>
        <taxon>Pseudomonadota</taxon>
        <taxon>Gammaproteobacteria</taxon>
        <taxon>Alteromonadales</taxon>
        <taxon>Shewanellaceae</taxon>
        <taxon>Shewanella</taxon>
    </lineage>
</organism>
<dbReference type="GO" id="GO:0052621">
    <property type="term" value="F:diguanylate cyclase activity"/>
    <property type="evidence" value="ECO:0007669"/>
    <property type="project" value="UniProtKB-EC"/>
</dbReference>
<evidence type="ECO:0000256" key="1">
    <source>
        <dbReference type="ARBA" id="ARBA00004370"/>
    </source>
</evidence>
<dbReference type="InterPro" id="IPR050469">
    <property type="entry name" value="Diguanylate_Cyclase"/>
</dbReference>
<keyword evidence="10" id="KW-0808">Transferase</keyword>
<dbReference type="InterPro" id="IPR042240">
    <property type="entry name" value="CHASE_sf"/>
</dbReference>
<dbReference type="Pfam" id="PF00990">
    <property type="entry name" value="GGDEF"/>
    <property type="match status" value="1"/>
</dbReference>
<dbReference type="SMART" id="SM00267">
    <property type="entry name" value="GGDEF"/>
    <property type="match status" value="1"/>
</dbReference>
<dbReference type="EMBL" id="JBHRTD010000006">
    <property type="protein sequence ID" value="MFC3137858.1"/>
    <property type="molecule type" value="Genomic_DNA"/>
</dbReference>
<dbReference type="SUPFAM" id="SSF55073">
    <property type="entry name" value="Nucleotide cyclase"/>
    <property type="match status" value="1"/>
</dbReference>
<dbReference type="PROSITE" id="PS50839">
    <property type="entry name" value="CHASE"/>
    <property type="match status" value="1"/>
</dbReference>
<name>A0ABV7GBU7_9GAMM</name>
<evidence type="ECO:0000256" key="3">
    <source>
        <dbReference type="ARBA" id="ARBA00022692"/>
    </source>
</evidence>
<dbReference type="Gene3D" id="3.30.70.270">
    <property type="match status" value="1"/>
</dbReference>
<feature type="domain" description="CHASE" evidence="8">
    <location>
        <begin position="69"/>
        <end position="292"/>
    </location>
</feature>
<dbReference type="InterPro" id="IPR006189">
    <property type="entry name" value="CHASE_dom"/>
</dbReference>
<evidence type="ECO:0000256" key="5">
    <source>
        <dbReference type="ARBA" id="ARBA00023136"/>
    </source>
</evidence>
<keyword evidence="5 7" id="KW-0472">Membrane</keyword>
<feature type="domain" description="GGDEF" evidence="9">
    <location>
        <begin position="388"/>
        <end position="523"/>
    </location>
</feature>
<protein>
    <recommendedName>
        <fullName evidence="2">diguanylate cyclase</fullName>
        <ecNumber evidence="2">2.7.7.65</ecNumber>
    </recommendedName>
</protein>
<evidence type="ECO:0000259" key="9">
    <source>
        <dbReference type="PROSITE" id="PS50887"/>
    </source>
</evidence>
<dbReference type="Gene3D" id="3.30.450.350">
    <property type="entry name" value="CHASE domain"/>
    <property type="match status" value="1"/>
</dbReference>
<sequence>MLKAKTVQLLVLAAGLGLSALLSWKLQHDQELYIDARFQHESQLQAEALHREIQVSLESLYSLSALLTDKSAPSRAEFHFTARQVINRHPGVQALEWIPRVKLAKKSDLEEQQKQRYPGFTFTELDKNNNLQPVEERPEYFPVYFVEPLIGNENAFGFDLASNPVRLSALNNARDNASPSASAPLSLVQGNSQSSGILAFLPHYQGMPVTLDARRENLQGFVLGVFYIDEIFDISSMPSIASNIQFRLTDITTEPEEAPFFISQPLAPYTLADDYSKTQLLPLIWGRQWVIESIPTQGYIDSKQAPYAGIILLVGITFTLLTNLYIYLLSKRTRLIEREVKSRTAELNEMNRKLQQIARIDELTSLYNRRGFEEFYAREWQRAVRNKTTISVIIFDVDHFKRFNDKYGHLAGDHCLEAVASILSRHAKRPGDLVARLGGEEFVVLLTDTENPQTVAEDCRHGVACMKLRHEDSPVADIVTISAGFTSISPEAGIPRDLALEQADKALYMAKESGRNRVIRYHNEHQPVTRIISNPGIQD</sequence>
<evidence type="ECO:0000259" key="8">
    <source>
        <dbReference type="PROSITE" id="PS50839"/>
    </source>
</evidence>
<evidence type="ECO:0000313" key="11">
    <source>
        <dbReference type="Proteomes" id="UP001595621"/>
    </source>
</evidence>
<comment type="catalytic activity">
    <reaction evidence="6">
        <text>2 GTP = 3',3'-c-di-GMP + 2 diphosphate</text>
        <dbReference type="Rhea" id="RHEA:24898"/>
        <dbReference type="ChEBI" id="CHEBI:33019"/>
        <dbReference type="ChEBI" id="CHEBI:37565"/>
        <dbReference type="ChEBI" id="CHEBI:58805"/>
        <dbReference type="EC" id="2.7.7.65"/>
    </reaction>
</comment>
<dbReference type="EC" id="2.7.7.65" evidence="2"/>
<dbReference type="PANTHER" id="PTHR45138:SF9">
    <property type="entry name" value="DIGUANYLATE CYCLASE DGCM-RELATED"/>
    <property type="match status" value="1"/>
</dbReference>
<dbReference type="RefSeq" id="WP_248934934.1">
    <property type="nucleotide sequence ID" value="NZ_JAKILF010000002.1"/>
</dbReference>
<dbReference type="InterPro" id="IPR000160">
    <property type="entry name" value="GGDEF_dom"/>
</dbReference>
<keyword evidence="10" id="KW-0548">Nucleotidyltransferase</keyword>
<dbReference type="SMART" id="SM01079">
    <property type="entry name" value="CHASE"/>
    <property type="match status" value="1"/>
</dbReference>
<dbReference type="Pfam" id="PF03924">
    <property type="entry name" value="CHASE"/>
    <property type="match status" value="1"/>
</dbReference>
<dbReference type="InterPro" id="IPR029787">
    <property type="entry name" value="Nucleotide_cyclase"/>
</dbReference>
<accession>A0ABV7GBU7</accession>
<dbReference type="Proteomes" id="UP001595621">
    <property type="component" value="Unassembled WGS sequence"/>
</dbReference>
<keyword evidence="4 7" id="KW-1133">Transmembrane helix</keyword>
<keyword evidence="11" id="KW-1185">Reference proteome</keyword>
<evidence type="ECO:0000256" key="4">
    <source>
        <dbReference type="ARBA" id="ARBA00022989"/>
    </source>
</evidence>
<proteinExistence type="predicted"/>
<dbReference type="PANTHER" id="PTHR45138">
    <property type="entry name" value="REGULATORY COMPONENTS OF SENSORY TRANSDUCTION SYSTEM"/>
    <property type="match status" value="1"/>
</dbReference>
<comment type="subcellular location">
    <subcellularLocation>
        <location evidence="1">Membrane</location>
    </subcellularLocation>
</comment>
<reference evidence="11" key="1">
    <citation type="journal article" date="2019" name="Int. J. Syst. Evol. Microbiol.">
        <title>The Global Catalogue of Microorganisms (GCM) 10K type strain sequencing project: providing services to taxonomists for standard genome sequencing and annotation.</title>
        <authorList>
            <consortium name="The Broad Institute Genomics Platform"/>
            <consortium name="The Broad Institute Genome Sequencing Center for Infectious Disease"/>
            <person name="Wu L."/>
            <person name="Ma J."/>
        </authorList>
    </citation>
    <scope>NUCLEOTIDE SEQUENCE [LARGE SCALE GENOMIC DNA]</scope>
    <source>
        <strain evidence="11">KCTC 52277</strain>
    </source>
</reference>
<evidence type="ECO:0000256" key="6">
    <source>
        <dbReference type="ARBA" id="ARBA00034247"/>
    </source>
</evidence>
<evidence type="ECO:0000256" key="2">
    <source>
        <dbReference type="ARBA" id="ARBA00012528"/>
    </source>
</evidence>
<evidence type="ECO:0000313" key="10">
    <source>
        <dbReference type="EMBL" id="MFC3137858.1"/>
    </source>
</evidence>
<keyword evidence="3 7" id="KW-0812">Transmembrane</keyword>
<comment type="caution">
    <text evidence="10">The sequence shown here is derived from an EMBL/GenBank/DDBJ whole genome shotgun (WGS) entry which is preliminary data.</text>
</comment>
<dbReference type="InterPro" id="IPR043128">
    <property type="entry name" value="Rev_trsase/Diguanyl_cyclase"/>
</dbReference>
<dbReference type="PROSITE" id="PS50887">
    <property type="entry name" value="GGDEF"/>
    <property type="match status" value="1"/>
</dbReference>
<dbReference type="CDD" id="cd01949">
    <property type="entry name" value="GGDEF"/>
    <property type="match status" value="1"/>
</dbReference>